<gene>
    <name evidence="2" type="ORF">BCR37DRAFT_387251</name>
</gene>
<evidence type="ECO:0000313" key="2">
    <source>
        <dbReference type="EMBL" id="ORY82552.1"/>
    </source>
</evidence>
<feature type="signal peptide" evidence="1">
    <location>
        <begin position="1"/>
        <end position="21"/>
    </location>
</feature>
<sequence>MQLVDCALWLMWATYLSPVRASAVFQGLVQDCTGYQKERSNVYVAPLCSGKGKKCAIKVNLANDCGMGGVSCYEAGSISLPNGGSVQCQSRNRVVCQYADDVHTIACAERLYYNLELTESALTLQVATHRSHSA</sequence>
<dbReference type="Proteomes" id="UP000193685">
    <property type="component" value="Unassembled WGS sequence"/>
</dbReference>
<dbReference type="GeneID" id="63787122"/>
<name>A0A1Y2FF65_PROLT</name>
<dbReference type="RefSeq" id="XP_040725423.1">
    <property type="nucleotide sequence ID" value="XM_040870523.1"/>
</dbReference>
<dbReference type="AlphaFoldDB" id="A0A1Y2FF65"/>
<dbReference type="EMBL" id="MCFI01000009">
    <property type="protein sequence ID" value="ORY82552.1"/>
    <property type="molecule type" value="Genomic_DNA"/>
</dbReference>
<feature type="chain" id="PRO_5012734164" description="SUEL-type lectin domain-containing protein" evidence="1">
    <location>
        <begin position="22"/>
        <end position="134"/>
    </location>
</feature>
<evidence type="ECO:0000313" key="3">
    <source>
        <dbReference type="Proteomes" id="UP000193685"/>
    </source>
</evidence>
<protein>
    <recommendedName>
        <fullName evidence="4">SUEL-type lectin domain-containing protein</fullName>
    </recommendedName>
</protein>
<keyword evidence="1" id="KW-0732">Signal</keyword>
<keyword evidence="3" id="KW-1185">Reference proteome</keyword>
<evidence type="ECO:0008006" key="4">
    <source>
        <dbReference type="Google" id="ProtNLM"/>
    </source>
</evidence>
<comment type="caution">
    <text evidence="2">The sequence shown here is derived from an EMBL/GenBank/DDBJ whole genome shotgun (WGS) entry which is preliminary data.</text>
</comment>
<accession>A0A1Y2FF65</accession>
<evidence type="ECO:0000256" key="1">
    <source>
        <dbReference type="SAM" id="SignalP"/>
    </source>
</evidence>
<reference evidence="2 3" key="1">
    <citation type="submission" date="2016-07" db="EMBL/GenBank/DDBJ databases">
        <title>Pervasive Adenine N6-methylation of Active Genes in Fungi.</title>
        <authorList>
            <consortium name="DOE Joint Genome Institute"/>
            <person name="Mondo S.J."/>
            <person name="Dannebaum R.O."/>
            <person name="Kuo R.C."/>
            <person name="Labutti K."/>
            <person name="Haridas S."/>
            <person name="Kuo A."/>
            <person name="Salamov A."/>
            <person name="Ahrendt S.R."/>
            <person name="Lipzen A."/>
            <person name="Sullivan W."/>
            <person name="Andreopoulos W.B."/>
            <person name="Clum A."/>
            <person name="Lindquist E."/>
            <person name="Daum C."/>
            <person name="Ramamoorthy G.K."/>
            <person name="Gryganskyi A."/>
            <person name="Culley D."/>
            <person name="Magnuson J.K."/>
            <person name="James T.Y."/>
            <person name="O'Malley M.A."/>
            <person name="Stajich J.E."/>
            <person name="Spatafora J.W."/>
            <person name="Visel A."/>
            <person name="Grigoriev I.V."/>
        </authorList>
    </citation>
    <scope>NUCLEOTIDE SEQUENCE [LARGE SCALE GENOMIC DNA]</scope>
    <source>
        <strain evidence="2 3">12-1054</strain>
    </source>
</reference>
<organism evidence="2 3">
    <name type="scientific">Protomyces lactucae-debilis</name>
    <dbReference type="NCBI Taxonomy" id="2754530"/>
    <lineage>
        <taxon>Eukaryota</taxon>
        <taxon>Fungi</taxon>
        <taxon>Dikarya</taxon>
        <taxon>Ascomycota</taxon>
        <taxon>Taphrinomycotina</taxon>
        <taxon>Taphrinomycetes</taxon>
        <taxon>Taphrinales</taxon>
        <taxon>Protomycetaceae</taxon>
        <taxon>Protomyces</taxon>
    </lineage>
</organism>
<proteinExistence type="predicted"/>